<evidence type="ECO:0000313" key="11">
    <source>
        <dbReference type="EMBL" id="QXU64617.1"/>
    </source>
</evidence>
<accession>A0A8F7CEV0</accession>
<evidence type="ECO:0000256" key="5">
    <source>
        <dbReference type="ARBA" id="ARBA00022832"/>
    </source>
</evidence>
<dbReference type="Pfam" id="PF01151">
    <property type="entry name" value="ELO"/>
    <property type="match status" value="1"/>
</dbReference>
<proteinExistence type="evidence at transcript level"/>
<dbReference type="GO" id="GO:0019367">
    <property type="term" value="P:fatty acid elongation, saturated fatty acid"/>
    <property type="evidence" value="ECO:0007669"/>
    <property type="project" value="TreeGrafter"/>
</dbReference>
<feature type="transmembrane region" description="Helical" evidence="10">
    <location>
        <begin position="115"/>
        <end position="134"/>
    </location>
</feature>
<dbReference type="InterPro" id="IPR002076">
    <property type="entry name" value="ELO_fam"/>
</dbReference>
<feature type="transmembrane region" description="Helical" evidence="10">
    <location>
        <begin position="146"/>
        <end position="163"/>
    </location>
</feature>
<evidence type="ECO:0000256" key="6">
    <source>
        <dbReference type="ARBA" id="ARBA00022989"/>
    </source>
</evidence>
<protein>
    <recommendedName>
        <fullName evidence="10">Elongation of very long chain fatty acids protein</fullName>
        <ecNumber evidence="10">2.3.1.199</ecNumber>
    </recommendedName>
    <alternativeName>
        <fullName evidence="10">Very-long-chain 3-oxoacyl-CoA synthase</fullName>
    </alternativeName>
</protein>
<evidence type="ECO:0000256" key="4">
    <source>
        <dbReference type="ARBA" id="ARBA00022692"/>
    </source>
</evidence>
<evidence type="ECO:0000256" key="2">
    <source>
        <dbReference type="ARBA" id="ARBA00022516"/>
    </source>
</evidence>
<keyword evidence="9 10" id="KW-0275">Fatty acid biosynthesis</keyword>
<dbReference type="GO" id="GO:0034626">
    <property type="term" value="P:fatty acid elongation, polyunsaturated fatty acid"/>
    <property type="evidence" value="ECO:0007669"/>
    <property type="project" value="TreeGrafter"/>
</dbReference>
<feature type="transmembrane region" description="Helical" evidence="10">
    <location>
        <begin position="208"/>
        <end position="226"/>
    </location>
</feature>
<keyword evidence="4 10" id="KW-0812">Transmembrane</keyword>
<evidence type="ECO:0000256" key="3">
    <source>
        <dbReference type="ARBA" id="ARBA00022679"/>
    </source>
</evidence>
<evidence type="ECO:0000256" key="7">
    <source>
        <dbReference type="ARBA" id="ARBA00023098"/>
    </source>
</evidence>
<evidence type="ECO:0000256" key="1">
    <source>
        <dbReference type="ARBA" id="ARBA00004141"/>
    </source>
</evidence>
<dbReference type="EMBL" id="MW380220">
    <property type="protein sequence ID" value="QXU64617.1"/>
    <property type="molecule type" value="mRNA"/>
</dbReference>
<keyword evidence="5 10" id="KW-0276">Fatty acid metabolism</keyword>
<keyword evidence="3 10" id="KW-0808">Transferase</keyword>
<evidence type="ECO:0000256" key="9">
    <source>
        <dbReference type="ARBA" id="ARBA00023160"/>
    </source>
</evidence>
<dbReference type="GO" id="GO:0009922">
    <property type="term" value="F:fatty acid elongase activity"/>
    <property type="evidence" value="ECO:0007669"/>
    <property type="project" value="UniProtKB-EC"/>
</dbReference>
<feature type="transmembrane region" description="Helical" evidence="10">
    <location>
        <begin position="232"/>
        <end position="254"/>
    </location>
</feature>
<feature type="transmembrane region" description="Helical" evidence="10">
    <location>
        <begin position="25"/>
        <end position="44"/>
    </location>
</feature>
<gene>
    <name evidence="11" type="primary">Elo6</name>
</gene>
<dbReference type="PROSITE" id="PS01188">
    <property type="entry name" value="ELO"/>
    <property type="match status" value="1"/>
</dbReference>
<dbReference type="GO" id="GO:0005789">
    <property type="term" value="C:endoplasmic reticulum membrane"/>
    <property type="evidence" value="ECO:0007669"/>
    <property type="project" value="TreeGrafter"/>
</dbReference>
<keyword evidence="6 10" id="KW-1133">Transmembrane helix</keyword>
<dbReference type="GO" id="GO:0042761">
    <property type="term" value="P:very long-chain fatty acid biosynthetic process"/>
    <property type="evidence" value="ECO:0007669"/>
    <property type="project" value="TreeGrafter"/>
</dbReference>
<reference evidence="11" key="1">
    <citation type="submission" date="2020-12" db="EMBL/GenBank/DDBJ databases">
        <authorList>
            <person name="Pei X.-J."/>
        </authorList>
    </citation>
    <scope>NUCLEOTIDE SEQUENCE</scope>
</reference>
<dbReference type="EC" id="2.3.1.199" evidence="10"/>
<evidence type="ECO:0000256" key="8">
    <source>
        <dbReference type="ARBA" id="ARBA00023136"/>
    </source>
</evidence>
<name>A0A8F7CEV0_BLAGE</name>
<feature type="transmembrane region" description="Helical" evidence="10">
    <location>
        <begin position="169"/>
        <end position="188"/>
    </location>
</feature>
<comment type="similarity">
    <text evidence="10">Belongs to the ELO family.</text>
</comment>
<keyword evidence="7 10" id="KW-0443">Lipid metabolism</keyword>
<comment type="catalytic activity">
    <reaction evidence="10">
        <text>a very-long-chain acyl-CoA + malonyl-CoA + H(+) = a very-long-chain 3-oxoacyl-CoA + CO2 + CoA</text>
        <dbReference type="Rhea" id="RHEA:32727"/>
        <dbReference type="ChEBI" id="CHEBI:15378"/>
        <dbReference type="ChEBI" id="CHEBI:16526"/>
        <dbReference type="ChEBI" id="CHEBI:57287"/>
        <dbReference type="ChEBI" id="CHEBI:57384"/>
        <dbReference type="ChEBI" id="CHEBI:90725"/>
        <dbReference type="ChEBI" id="CHEBI:90736"/>
        <dbReference type="EC" id="2.3.1.199"/>
    </reaction>
</comment>
<keyword evidence="8 10" id="KW-0472">Membrane</keyword>
<organism evidence="11">
    <name type="scientific">Blattella germanica</name>
    <name type="common">German cockroach</name>
    <name type="synonym">Blatta germanica</name>
    <dbReference type="NCBI Taxonomy" id="6973"/>
    <lineage>
        <taxon>Eukaryota</taxon>
        <taxon>Metazoa</taxon>
        <taxon>Ecdysozoa</taxon>
        <taxon>Arthropoda</taxon>
        <taxon>Hexapoda</taxon>
        <taxon>Insecta</taxon>
        <taxon>Pterygota</taxon>
        <taxon>Neoptera</taxon>
        <taxon>Polyneoptera</taxon>
        <taxon>Dictyoptera</taxon>
        <taxon>Blattodea</taxon>
        <taxon>Blaberoidea</taxon>
        <taxon>Blattellidae</taxon>
        <taxon>Blattella</taxon>
    </lineage>
</organism>
<keyword evidence="2 10" id="KW-0444">Lipid biosynthesis</keyword>
<dbReference type="PANTHER" id="PTHR11157">
    <property type="entry name" value="FATTY ACID ACYL TRANSFERASE-RELATED"/>
    <property type="match status" value="1"/>
</dbReference>
<evidence type="ECO:0000256" key="10">
    <source>
        <dbReference type="RuleBase" id="RU361115"/>
    </source>
</evidence>
<dbReference type="GO" id="GO:0034625">
    <property type="term" value="P:fatty acid elongation, monounsaturated fatty acid"/>
    <property type="evidence" value="ECO:0007669"/>
    <property type="project" value="TreeGrafter"/>
</dbReference>
<comment type="subcellular location">
    <subcellularLocation>
        <location evidence="1">Membrane</location>
        <topology evidence="1">Multi-pass membrane protein</topology>
    </subcellularLocation>
</comment>
<dbReference type="PANTHER" id="PTHR11157:SF103">
    <property type="entry name" value="ELONGATION OF VERY LONG CHAIN FATTY ACIDS PROTEIN"/>
    <property type="match status" value="1"/>
</dbReference>
<sequence length="264" mass="31035">MSAIHTLVDNHDDVLTNHKESVDSWFLMGGPMPTVTIVVSYLYFVLKFGPQMMASRKPYNLQPLLIAYNFILVLFSLFLSIWPITGGMLAHVFREGCQPTQRAQTELSKTLNSYAWWYLMTKVIELADTLFFVLRKKQQQITFLHVYHHSSLVFFSWCYLKFLPGEQGVVIGFLNSFVHVIMYSYYMVAAMGPKYQKYIWWKKYMTRIQLTQFVIMLVYLVSLVVRDCNLPRILSILMGTNVFFFLCLFLNFYIKTYKSSRSKN</sequence>
<dbReference type="GO" id="GO:0030148">
    <property type="term" value="P:sphingolipid biosynthetic process"/>
    <property type="evidence" value="ECO:0007669"/>
    <property type="project" value="TreeGrafter"/>
</dbReference>
<dbReference type="AlphaFoldDB" id="A0A8F7CEV0"/>
<feature type="transmembrane region" description="Helical" evidence="10">
    <location>
        <begin position="65"/>
        <end position="84"/>
    </location>
</feature>
<dbReference type="InterPro" id="IPR030457">
    <property type="entry name" value="ELO_CS"/>
</dbReference>